<dbReference type="GO" id="GO:0042910">
    <property type="term" value="F:xenobiotic transmembrane transporter activity"/>
    <property type="evidence" value="ECO:0007669"/>
    <property type="project" value="InterPro"/>
</dbReference>
<organism evidence="10 11">
    <name type="scientific">Marinibacterium profundimaris</name>
    <dbReference type="NCBI Taxonomy" id="1679460"/>
    <lineage>
        <taxon>Bacteria</taxon>
        <taxon>Pseudomonadati</taxon>
        <taxon>Pseudomonadota</taxon>
        <taxon>Alphaproteobacteria</taxon>
        <taxon>Rhodobacterales</taxon>
        <taxon>Paracoccaceae</taxon>
        <taxon>Marinibacterium</taxon>
    </lineage>
</organism>
<dbReference type="EMBL" id="AQQR01000001">
    <property type="protein sequence ID" value="OWU77216.1"/>
    <property type="molecule type" value="Genomic_DNA"/>
</dbReference>
<dbReference type="NCBIfam" id="TIGR00710">
    <property type="entry name" value="efflux_Bcr_CflA"/>
    <property type="match status" value="1"/>
</dbReference>
<comment type="caution">
    <text evidence="8">Lacks conserved residue(s) required for the propagation of feature annotation.</text>
</comment>
<evidence type="ECO:0000256" key="7">
    <source>
        <dbReference type="ARBA" id="ARBA00023136"/>
    </source>
</evidence>
<protein>
    <recommendedName>
        <fullName evidence="8">Bcr/CflA family efflux transporter</fullName>
    </recommendedName>
</protein>
<dbReference type="PANTHER" id="PTHR23502:SF132">
    <property type="entry name" value="POLYAMINE TRANSPORTER 2-RELATED"/>
    <property type="match status" value="1"/>
</dbReference>
<feature type="transmembrane region" description="Helical" evidence="8">
    <location>
        <begin position="303"/>
        <end position="326"/>
    </location>
</feature>
<keyword evidence="5 8" id="KW-0812">Transmembrane</keyword>
<keyword evidence="7 8" id="KW-0472">Membrane</keyword>
<evidence type="ECO:0000259" key="9">
    <source>
        <dbReference type="PROSITE" id="PS50850"/>
    </source>
</evidence>
<dbReference type="AlphaFoldDB" id="A0A225NYH1"/>
<feature type="transmembrane region" description="Helical" evidence="8">
    <location>
        <begin position="338"/>
        <end position="359"/>
    </location>
</feature>
<comment type="similarity">
    <text evidence="2 8">Belongs to the major facilitator superfamily. Bcr/CmlA family.</text>
</comment>
<accession>A0A225NYH1</accession>
<name>A0A225NYH1_9RHOB</name>
<feature type="transmembrane region" description="Helical" evidence="8">
    <location>
        <begin position="96"/>
        <end position="116"/>
    </location>
</feature>
<feature type="transmembrane region" description="Helical" evidence="8">
    <location>
        <begin position="244"/>
        <end position="262"/>
    </location>
</feature>
<feature type="transmembrane region" description="Helical" evidence="8">
    <location>
        <begin position="71"/>
        <end position="90"/>
    </location>
</feature>
<evidence type="ECO:0000256" key="3">
    <source>
        <dbReference type="ARBA" id="ARBA00022448"/>
    </source>
</evidence>
<feature type="transmembrane region" description="Helical" evidence="8">
    <location>
        <begin position="40"/>
        <end position="59"/>
    </location>
</feature>
<evidence type="ECO:0000256" key="1">
    <source>
        <dbReference type="ARBA" id="ARBA00004651"/>
    </source>
</evidence>
<dbReference type="Proteomes" id="UP000215377">
    <property type="component" value="Unassembled WGS sequence"/>
</dbReference>
<dbReference type="GO" id="GO:1990961">
    <property type="term" value="P:xenobiotic detoxification by transmembrane export across the plasma membrane"/>
    <property type="evidence" value="ECO:0007669"/>
    <property type="project" value="InterPro"/>
</dbReference>
<feature type="transmembrane region" description="Helical" evidence="8">
    <location>
        <begin position="208"/>
        <end position="232"/>
    </location>
</feature>
<evidence type="ECO:0000313" key="11">
    <source>
        <dbReference type="Proteomes" id="UP000215377"/>
    </source>
</evidence>
<gene>
    <name evidence="10" type="ORF">ATO3_00240</name>
</gene>
<dbReference type="RefSeq" id="WP_088647800.1">
    <property type="nucleotide sequence ID" value="NZ_AQQR01000001.1"/>
</dbReference>
<keyword evidence="4" id="KW-1003">Cell membrane</keyword>
<proteinExistence type="inferred from homology"/>
<comment type="subcellular location">
    <subcellularLocation>
        <location evidence="8">Cell inner membrane</location>
        <topology evidence="8">Multi-pass membrane protein</topology>
    </subcellularLocation>
    <subcellularLocation>
        <location evidence="1">Cell membrane</location>
        <topology evidence="1">Multi-pass membrane protein</topology>
    </subcellularLocation>
</comment>
<sequence length="397" mass="41317">MFRIALMLGLLSVVGPFAIDMYLPALPRIAEDLAATEAQIQFSLTAYFVSYGVAQIFYGPLADQTGRKLPILLGAGIFLLGAVGAAMAPSAAALTLWRAVQGFGGAAMMVMPRAIVRDLYRGPDATRLMAMVMLVISVSPMLAPMAGSLVIAVSGWRVVFVFMATLALIAIAITLFALPETLPKERRVPVNLRKLAGNAKALMTDGTFMGLTFIGGFGMASFFVFLASASFVYMGQFGMDSTQFSMAFALNALGFFGASQFAGPAAARMGVTRVVRLGVGLFFLSNMVLLCAALAGLAPLPVIMTGLFCANAGLGLVIPTTAVLALEPHGDKAGLASSLGGTLQMLTGGGMIMVSGLFFDGTALPMVMATSICATMAMGLALVFLSRETPAPVVQDI</sequence>
<dbReference type="PROSITE" id="PS50850">
    <property type="entry name" value="MFS"/>
    <property type="match status" value="1"/>
</dbReference>
<comment type="caution">
    <text evidence="10">The sequence shown here is derived from an EMBL/GenBank/DDBJ whole genome shotgun (WGS) entry which is preliminary data.</text>
</comment>
<evidence type="ECO:0000256" key="5">
    <source>
        <dbReference type="ARBA" id="ARBA00022692"/>
    </source>
</evidence>
<dbReference type="InterPro" id="IPR011701">
    <property type="entry name" value="MFS"/>
</dbReference>
<keyword evidence="8" id="KW-0997">Cell inner membrane</keyword>
<keyword evidence="3 8" id="KW-0813">Transport</keyword>
<dbReference type="Gene3D" id="1.20.1720.10">
    <property type="entry name" value="Multidrug resistance protein D"/>
    <property type="match status" value="1"/>
</dbReference>
<keyword evidence="11" id="KW-1185">Reference proteome</keyword>
<dbReference type="InterPro" id="IPR036259">
    <property type="entry name" value="MFS_trans_sf"/>
</dbReference>
<evidence type="ECO:0000256" key="4">
    <source>
        <dbReference type="ARBA" id="ARBA00022475"/>
    </source>
</evidence>
<feature type="transmembrane region" description="Helical" evidence="8">
    <location>
        <begin position="128"/>
        <end position="152"/>
    </location>
</feature>
<reference evidence="10 11" key="1">
    <citation type="submission" date="2013-04" db="EMBL/GenBank/DDBJ databases">
        <title>Oceanicola sp. 22II1-22F33 Genome Sequencing.</title>
        <authorList>
            <person name="Lai Q."/>
            <person name="Li G."/>
            <person name="Shao Z."/>
        </authorList>
    </citation>
    <scope>NUCLEOTIDE SEQUENCE [LARGE SCALE GENOMIC DNA]</scope>
    <source>
        <strain evidence="10 11">22II1-22F33</strain>
    </source>
</reference>
<evidence type="ECO:0000256" key="2">
    <source>
        <dbReference type="ARBA" id="ARBA00006236"/>
    </source>
</evidence>
<evidence type="ECO:0000256" key="8">
    <source>
        <dbReference type="RuleBase" id="RU365088"/>
    </source>
</evidence>
<dbReference type="SUPFAM" id="SSF103473">
    <property type="entry name" value="MFS general substrate transporter"/>
    <property type="match status" value="1"/>
</dbReference>
<dbReference type="OrthoDB" id="9800416at2"/>
<dbReference type="PANTHER" id="PTHR23502">
    <property type="entry name" value="MAJOR FACILITATOR SUPERFAMILY"/>
    <property type="match status" value="1"/>
</dbReference>
<evidence type="ECO:0000256" key="6">
    <source>
        <dbReference type="ARBA" id="ARBA00022989"/>
    </source>
</evidence>
<dbReference type="GO" id="GO:0005886">
    <property type="term" value="C:plasma membrane"/>
    <property type="evidence" value="ECO:0007669"/>
    <property type="project" value="UniProtKB-SubCell"/>
</dbReference>
<evidence type="ECO:0000313" key="10">
    <source>
        <dbReference type="EMBL" id="OWU77216.1"/>
    </source>
</evidence>
<dbReference type="Pfam" id="PF07690">
    <property type="entry name" value="MFS_1"/>
    <property type="match status" value="1"/>
</dbReference>
<feature type="transmembrane region" description="Helical" evidence="8">
    <location>
        <begin position="158"/>
        <end position="178"/>
    </location>
</feature>
<keyword evidence="6 8" id="KW-1133">Transmembrane helix</keyword>
<dbReference type="InterPro" id="IPR004812">
    <property type="entry name" value="Efflux_drug-R_Bcr/CmlA"/>
</dbReference>
<dbReference type="InterPro" id="IPR020846">
    <property type="entry name" value="MFS_dom"/>
</dbReference>
<feature type="transmembrane region" description="Helical" evidence="8">
    <location>
        <begin position="274"/>
        <end position="297"/>
    </location>
</feature>
<dbReference type="CDD" id="cd17320">
    <property type="entry name" value="MFS_MdfA_MDR_like"/>
    <property type="match status" value="1"/>
</dbReference>
<feature type="transmembrane region" description="Helical" evidence="8">
    <location>
        <begin position="365"/>
        <end position="385"/>
    </location>
</feature>
<feature type="domain" description="Major facilitator superfamily (MFS) profile" evidence="9">
    <location>
        <begin position="4"/>
        <end position="389"/>
    </location>
</feature>